<dbReference type="EMBL" id="JAEHFL010000012">
    <property type="protein sequence ID" value="MBK3428557.1"/>
    <property type="molecule type" value="Genomic_DNA"/>
</dbReference>
<evidence type="ECO:0000313" key="1">
    <source>
        <dbReference type="EMBL" id="MBK3428557.1"/>
    </source>
</evidence>
<reference evidence="1 2" key="1">
    <citation type="submission" date="2020-12" db="EMBL/GenBank/DDBJ databases">
        <title>Draft genome sequence of the commensal strain Corynebacterium tuberculostearicum MFP09/CIP 102622 isolated from human skin.</title>
        <authorList>
            <person name="Boukerb A.M."/>
            <person name="Janvier X."/>
            <person name="Feuilloley M.G.J."/>
            <person name="Groboillot A."/>
        </authorList>
    </citation>
    <scope>NUCLEOTIDE SEQUENCE [LARGE SCALE GENOMIC DNA]</scope>
    <source>
        <strain evidence="1 2">CIP 102622</strain>
    </source>
</reference>
<name>A0A7Z0CTY9_9CORY</name>
<dbReference type="Proteomes" id="UP000603369">
    <property type="component" value="Unassembled WGS sequence"/>
</dbReference>
<dbReference type="GeneID" id="78321309"/>
<gene>
    <name evidence="1" type="ORF">JDP02_08555</name>
</gene>
<proteinExistence type="predicted"/>
<organism evidence="1 2">
    <name type="scientific">Corynebacterium tuberculostearicum</name>
    <dbReference type="NCBI Taxonomy" id="38304"/>
    <lineage>
        <taxon>Bacteria</taxon>
        <taxon>Bacillati</taxon>
        <taxon>Actinomycetota</taxon>
        <taxon>Actinomycetes</taxon>
        <taxon>Mycobacteriales</taxon>
        <taxon>Corynebacteriaceae</taxon>
        <taxon>Corynebacterium</taxon>
    </lineage>
</organism>
<sequence length="74" mass="8000">MKGLTPMPQQSTPGPIVTITFLALGVISSVIAILMVPALFHEVTSLRAAAFTGSFIFGVGMLTLFRRCAKYQRK</sequence>
<comment type="caution">
    <text evidence="1">The sequence shown here is derived from an EMBL/GenBank/DDBJ whole genome shotgun (WGS) entry which is preliminary data.</text>
</comment>
<dbReference type="AlphaFoldDB" id="A0A7Z0CTY9"/>
<accession>A0A7Z0CTY9</accession>
<dbReference type="RefSeq" id="WP_034668758.1">
    <property type="nucleotide sequence ID" value="NZ_CP068156.1"/>
</dbReference>
<evidence type="ECO:0000313" key="2">
    <source>
        <dbReference type="Proteomes" id="UP000603369"/>
    </source>
</evidence>
<keyword evidence="2" id="KW-1185">Reference proteome</keyword>
<protein>
    <submittedName>
        <fullName evidence="1">Hemolysin III family channel protein</fullName>
    </submittedName>
</protein>